<evidence type="ECO:0000259" key="5">
    <source>
        <dbReference type="PROSITE" id="PS50103"/>
    </source>
</evidence>
<sequence>MLNVRKQLFIYMPLHRFGMSFFPSTKGRLTLPQERDVFTYISNEIEKIITKNFFFKIGKRLSTSKKVIFLKQNVSLRNFTSGRFLTAQRRKTKRGKPLIDSHIQFCHIKKNASVISSTILLKKKMLNPNAPVFVPIGEEPSGCTEWTGKEHVEAIDQMYPEMYVFADAYYEAKEDVKQSEESKCEHLRNLFPSIGSSILREQLQLANSDLKKAIYNILQSNDKKFRNQFDLHVCKYNLSGQCKNGVNCPYTHDREVPSAICKYWLQDICMKSSDECIFLHKLPKEPVVTYPTSPEDGYIDDTITTTVTAEQAYNEPLELLEVMFPRVSKKN</sequence>
<feature type="domain" description="C3H1-type" evidence="5">
    <location>
        <begin position="233"/>
        <end position="255"/>
    </location>
</feature>
<dbReference type="InterPro" id="IPR036855">
    <property type="entry name" value="Znf_CCCH_sf"/>
</dbReference>
<reference evidence="7 8" key="1">
    <citation type="journal article" date="2013" name="Curr. Biol.">
        <title>The Genome of the Foraminiferan Reticulomyxa filosa.</title>
        <authorList>
            <person name="Glockner G."/>
            <person name="Hulsmann N."/>
            <person name="Schleicher M."/>
            <person name="Noegel A.A."/>
            <person name="Eichinger L."/>
            <person name="Gallinger C."/>
            <person name="Pawlowski J."/>
            <person name="Sierra R."/>
            <person name="Euteneuer U."/>
            <person name="Pillet L."/>
            <person name="Moustafa A."/>
            <person name="Platzer M."/>
            <person name="Groth M."/>
            <person name="Szafranski K."/>
            <person name="Schliwa M."/>
        </authorList>
    </citation>
    <scope>NUCLEOTIDE SEQUENCE [LARGE SCALE GENOMIC DNA]</scope>
</reference>
<feature type="zinc finger region" description="C3H1-type" evidence="4">
    <location>
        <begin position="233"/>
        <end position="255"/>
    </location>
</feature>
<keyword evidence="2 4" id="KW-0863">Zinc-finger</keyword>
<evidence type="ECO:0000259" key="6">
    <source>
        <dbReference type="PROSITE" id="PS51140"/>
    </source>
</evidence>
<dbReference type="GO" id="GO:0043130">
    <property type="term" value="F:ubiquitin binding"/>
    <property type="evidence" value="ECO:0007669"/>
    <property type="project" value="InterPro"/>
</dbReference>
<organism evidence="7 8">
    <name type="scientific">Reticulomyxa filosa</name>
    <dbReference type="NCBI Taxonomy" id="46433"/>
    <lineage>
        <taxon>Eukaryota</taxon>
        <taxon>Sar</taxon>
        <taxon>Rhizaria</taxon>
        <taxon>Retaria</taxon>
        <taxon>Foraminifera</taxon>
        <taxon>Monothalamids</taxon>
        <taxon>Reticulomyxidae</taxon>
        <taxon>Reticulomyxa</taxon>
    </lineage>
</organism>
<keyword evidence="1 4" id="KW-0479">Metal-binding</keyword>
<dbReference type="InterPro" id="IPR000571">
    <property type="entry name" value="Znf_CCCH"/>
</dbReference>
<dbReference type="Pfam" id="PF07145">
    <property type="entry name" value="PAM2"/>
    <property type="match status" value="1"/>
</dbReference>
<dbReference type="PROSITE" id="PS51140">
    <property type="entry name" value="CUE"/>
    <property type="match status" value="1"/>
</dbReference>
<dbReference type="SMART" id="SM00356">
    <property type="entry name" value="ZnF_C3H1"/>
    <property type="match status" value="2"/>
</dbReference>
<evidence type="ECO:0000313" key="7">
    <source>
        <dbReference type="EMBL" id="ETO30735.1"/>
    </source>
</evidence>
<protein>
    <submittedName>
        <fullName evidence="7">Uncharacterized protein</fullName>
    </submittedName>
</protein>
<name>X6NWN6_RETFI</name>
<keyword evidence="8" id="KW-1185">Reference proteome</keyword>
<dbReference type="PROSITE" id="PS50103">
    <property type="entry name" value="ZF_C3H1"/>
    <property type="match status" value="2"/>
</dbReference>
<proteinExistence type="predicted"/>
<accession>X6NWN6</accession>
<evidence type="ECO:0000256" key="2">
    <source>
        <dbReference type="ARBA" id="ARBA00022771"/>
    </source>
</evidence>
<dbReference type="InterPro" id="IPR009818">
    <property type="entry name" value="PAM2_motif"/>
</dbReference>
<dbReference type="OrthoDB" id="6414256at2759"/>
<gene>
    <name evidence="7" type="ORF">RFI_06383</name>
</gene>
<dbReference type="GO" id="GO:0008270">
    <property type="term" value="F:zinc ion binding"/>
    <property type="evidence" value="ECO:0007669"/>
    <property type="project" value="UniProtKB-KW"/>
</dbReference>
<evidence type="ECO:0000313" key="8">
    <source>
        <dbReference type="Proteomes" id="UP000023152"/>
    </source>
</evidence>
<dbReference type="SUPFAM" id="SSF90229">
    <property type="entry name" value="CCCH zinc finger"/>
    <property type="match status" value="1"/>
</dbReference>
<feature type="domain" description="C3H1-type" evidence="5">
    <location>
        <begin position="256"/>
        <end position="283"/>
    </location>
</feature>
<evidence type="ECO:0000256" key="4">
    <source>
        <dbReference type="PROSITE-ProRule" id="PRU00723"/>
    </source>
</evidence>
<feature type="zinc finger region" description="C3H1-type" evidence="4">
    <location>
        <begin position="256"/>
        <end position="283"/>
    </location>
</feature>
<comment type="caution">
    <text evidence="7">The sequence shown here is derived from an EMBL/GenBank/DDBJ whole genome shotgun (WGS) entry which is preliminary data.</text>
</comment>
<feature type="domain" description="CUE" evidence="6">
    <location>
        <begin position="179"/>
        <end position="222"/>
    </location>
</feature>
<dbReference type="CDD" id="cd14279">
    <property type="entry name" value="CUE"/>
    <property type="match status" value="1"/>
</dbReference>
<dbReference type="Proteomes" id="UP000023152">
    <property type="component" value="Unassembled WGS sequence"/>
</dbReference>
<dbReference type="Gene3D" id="4.10.1000.10">
    <property type="entry name" value="Zinc finger, CCCH-type"/>
    <property type="match status" value="1"/>
</dbReference>
<dbReference type="EMBL" id="ASPP01005339">
    <property type="protein sequence ID" value="ETO30735.1"/>
    <property type="molecule type" value="Genomic_DNA"/>
</dbReference>
<evidence type="ECO:0000256" key="1">
    <source>
        <dbReference type="ARBA" id="ARBA00022723"/>
    </source>
</evidence>
<dbReference type="AlphaFoldDB" id="X6NWN6"/>
<evidence type="ECO:0000256" key="3">
    <source>
        <dbReference type="ARBA" id="ARBA00022833"/>
    </source>
</evidence>
<dbReference type="InterPro" id="IPR003892">
    <property type="entry name" value="CUE"/>
</dbReference>
<keyword evidence="3 4" id="KW-0862">Zinc</keyword>